<dbReference type="OrthoDB" id="5147639at2"/>
<dbReference type="AlphaFoldDB" id="A0A4Y3KQ46"/>
<gene>
    <name evidence="1" type="ORF">CGE01nite_23210</name>
</gene>
<evidence type="ECO:0000313" key="1">
    <source>
        <dbReference type="EMBL" id="GEA85070.1"/>
    </source>
</evidence>
<protein>
    <submittedName>
        <fullName evidence="1">Uncharacterized protein</fullName>
    </submittedName>
</protein>
<reference evidence="1 2" key="1">
    <citation type="submission" date="2019-06" db="EMBL/GenBank/DDBJ databases">
        <title>Whole genome shotgun sequence of Cellulomonas gelida NBRC 3748.</title>
        <authorList>
            <person name="Hosoyama A."/>
            <person name="Uohara A."/>
            <person name="Ohji S."/>
            <person name="Ichikawa N."/>
        </authorList>
    </citation>
    <scope>NUCLEOTIDE SEQUENCE [LARGE SCALE GENOMIC DNA]</scope>
    <source>
        <strain evidence="1 2">NBRC 3748</strain>
    </source>
</reference>
<comment type="caution">
    <text evidence="1">The sequence shown here is derived from an EMBL/GenBank/DDBJ whole genome shotgun (WGS) entry which is preliminary data.</text>
</comment>
<sequence length="167" mass="17178">MSLTDDDLFYARVVAAFVDAGRTATPDAASRTLDVASDLPGGRVLAVVRPAARSVTLYAVWPTIVPADAVPAVTELVVRANADLFVATLELDLPRATVAARAAVALGELDPPDDALGHLLVTALAETEQALTEYAPALEAVLAGTPPAVAAAAAYRSALDVEEQPHA</sequence>
<organism evidence="1 2">
    <name type="scientific">Cellulomonas gelida</name>
    <dbReference type="NCBI Taxonomy" id="1712"/>
    <lineage>
        <taxon>Bacteria</taxon>
        <taxon>Bacillati</taxon>
        <taxon>Actinomycetota</taxon>
        <taxon>Actinomycetes</taxon>
        <taxon>Micrococcales</taxon>
        <taxon>Cellulomonadaceae</taxon>
        <taxon>Cellulomonas</taxon>
    </lineage>
</organism>
<dbReference type="RefSeq" id="WP_141371078.1">
    <property type="nucleotide sequence ID" value="NZ_BJLQ01000025.1"/>
</dbReference>
<evidence type="ECO:0000313" key="2">
    <source>
        <dbReference type="Proteomes" id="UP000320461"/>
    </source>
</evidence>
<proteinExistence type="predicted"/>
<dbReference type="Proteomes" id="UP000320461">
    <property type="component" value="Unassembled WGS sequence"/>
</dbReference>
<name>A0A4Y3KQ46_9CELL</name>
<accession>A0A4Y3KQ46</accession>
<keyword evidence="2" id="KW-1185">Reference proteome</keyword>
<dbReference type="EMBL" id="BJLQ01000025">
    <property type="protein sequence ID" value="GEA85070.1"/>
    <property type="molecule type" value="Genomic_DNA"/>
</dbReference>